<keyword evidence="4" id="KW-1185">Reference proteome</keyword>
<comment type="caution">
    <text evidence="3">The sequence shown here is derived from an EMBL/GenBank/DDBJ whole genome shotgun (WGS) entry which is preliminary data.</text>
</comment>
<proteinExistence type="inferred from homology"/>
<accession>A0A939F3I4</accession>
<dbReference type="Pfam" id="PF00132">
    <property type="entry name" value="Hexapep"/>
    <property type="match status" value="1"/>
</dbReference>
<keyword evidence="3" id="KW-0012">Acyltransferase</keyword>
<comment type="similarity">
    <text evidence="1">Belongs to the transferase hexapeptide repeat family.</text>
</comment>
<dbReference type="InterPro" id="IPR051159">
    <property type="entry name" value="Hexapeptide_acetyltransf"/>
</dbReference>
<evidence type="ECO:0000256" key="2">
    <source>
        <dbReference type="ARBA" id="ARBA00022679"/>
    </source>
</evidence>
<name>A0A939F3I4_9ACTN</name>
<dbReference type="RefSeq" id="WP_206959273.1">
    <property type="nucleotide sequence ID" value="NZ_JBHSJN010000005.1"/>
</dbReference>
<gene>
    <name evidence="3" type="ORF">J0695_01115</name>
</gene>
<evidence type="ECO:0000313" key="3">
    <source>
        <dbReference type="EMBL" id="MBO0510417.1"/>
    </source>
</evidence>
<dbReference type="InterPro" id="IPR001451">
    <property type="entry name" value="Hexapep"/>
</dbReference>
<dbReference type="CDD" id="cd04647">
    <property type="entry name" value="LbH_MAT_like"/>
    <property type="match status" value="1"/>
</dbReference>
<protein>
    <submittedName>
        <fullName evidence="3">Acyltransferase</fullName>
    </submittedName>
</protein>
<evidence type="ECO:0000313" key="4">
    <source>
        <dbReference type="Proteomes" id="UP000664167"/>
    </source>
</evidence>
<organism evidence="3 4">
    <name type="scientific">Streptomyces beijiangensis</name>
    <dbReference type="NCBI Taxonomy" id="163361"/>
    <lineage>
        <taxon>Bacteria</taxon>
        <taxon>Bacillati</taxon>
        <taxon>Actinomycetota</taxon>
        <taxon>Actinomycetes</taxon>
        <taxon>Kitasatosporales</taxon>
        <taxon>Streptomycetaceae</taxon>
        <taxon>Streptomyces</taxon>
    </lineage>
</organism>
<reference evidence="3" key="1">
    <citation type="submission" date="2021-03" db="EMBL/GenBank/DDBJ databases">
        <title>Streptomyces poriferae sp. nov., a novel marine sponge-derived Actinobacteria species with anti-MRSA activity.</title>
        <authorList>
            <person name="Sandoval-Powers M."/>
            <person name="Kralova S."/>
            <person name="Nguyen G.-S."/>
            <person name="Fawwal D."/>
            <person name="Degnes K."/>
            <person name="Klinkenberg G."/>
            <person name="Sletta H."/>
            <person name="Wentzel A."/>
            <person name="Liles M.R."/>
        </authorList>
    </citation>
    <scope>NUCLEOTIDE SEQUENCE</scope>
    <source>
        <strain evidence="3">DSM 41794</strain>
    </source>
</reference>
<dbReference type="SUPFAM" id="SSF51161">
    <property type="entry name" value="Trimeric LpxA-like enzymes"/>
    <property type="match status" value="1"/>
</dbReference>
<dbReference type="Gene3D" id="2.160.10.10">
    <property type="entry name" value="Hexapeptide repeat proteins"/>
    <property type="match status" value="1"/>
</dbReference>
<dbReference type="PANTHER" id="PTHR23416">
    <property type="entry name" value="SIALIC ACID SYNTHASE-RELATED"/>
    <property type="match status" value="1"/>
</dbReference>
<sequence length="229" mass="23997">MRDFPLGAVLHRRIRLSGRIRRVACTAVNRAWTAAQEYGRISKDSPAGLRFAHFGDHACIAFPSGAIFGEPWIAIGDGTLIGAQVSLSAGFVPGQDLGTGLVVDIGKRCAIGRGSHIVGHSSIRIGDDVFIAPYAYITDQNHTYADPDKPIGGQWPQNVPVSIGDGSWIGTGAVILPGVIVGANCVVAGGAVVRGQFPDHCVIAGVPARIVRRYDPDLGWQSVSAAPVA</sequence>
<keyword evidence="2" id="KW-0808">Transferase</keyword>
<dbReference type="InterPro" id="IPR011004">
    <property type="entry name" value="Trimer_LpxA-like_sf"/>
</dbReference>
<dbReference type="PANTHER" id="PTHR23416:SF23">
    <property type="entry name" value="ACETYLTRANSFERASE C18B11.09C-RELATED"/>
    <property type="match status" value="1"/>
</dbReference>
<dbReference type="GO" id="GO:0008374">
    <property type="term" value="F:O-acyltransferase activity"/>
    <property type="evidence" value="ECO:0007669"/>
    <property type="project" value="TreeGrafter"/>
</dbReference>
<dbReference type="Proteomes" id="UP000664167">
    <property type="component" value="Unassembled WGS sequence"/>
</dbReference>
<evidence type="ECO:0000256" key="1">
    <source>
        <dbReference type="ARBA" id="ARBA00007274"/>
    </source>
</evidence>
<dbReference type="GO" id="GO:0005829">
    <property type="term" value="C:cytosol"/>
    <property type="evidence" value="ECO:0007669"/>
    <property type="project" value="TreeGrafter"/>
</dbReference>
<dbReference type="EMBL" id="JAFLRJ010000007">
    <property type="protein sequence ID" value="MBO0510417.1"/>
    <property type="molecule type" value="Genomic_DNA"/>
</dbReference>
<dbReference type="Pfam" id="PF14602">
    <property type="entry name" value="Hexapep_2"/>
    <property type="match status" value="1"/>
</dbReference>
<dbReference type="AlphaFoldDB" id="A0A939F3I4"/>